<feature type="transmembrane region" description="Helical" evidence="2">
    <location>
        <begin position="39"/>
        <end position="58"/>
    </location>
</feature>
<dbReference type="Gene3D" id="2.60.120.40">
    <property type="match status" value="1"/>
</dbReference>
<dbReference type="SUPFAM" id="SSF49842">
    <property type="entry name" value="TNF-like"/>
    <property type="match status" value="1"/>
</dbReference>
<keyword evidence="2" id="KW-0472">Membrane</keyword>
<feature type="region of interest" description="Disordered" evidence="1">
    <location>
        <begin position="191"/>
        <end position="249"/>
    </location>
</feature>
<name>A0AAW2EFD6_9HYME</name>
<keyword evidence="2" id="KW-1133">Transmembrane helix</keyword>
<evidence type="ECO:0000313" key="4">
    <source>
        <dbReference type="Proteomes" id="UP001430953"/>
    </source>
</evidence>
<evidence type="ECO:0000256" key="2">
    <source>
        <dbReference type="SAM" id="Phobius"/>
    </source>
</evidence>
<organism evidence="3 4">
    <name type="scientific">Cardiocondyla obscurior</name>
    <dbReference type="NCBI Taxonomy" id="286306"/>
    <lineage>
        <taxon>Eukaryota</taxon>
        <taxon>Metazoa</taxon>
        <taxon>Ecdysozoa</taxon>
        <taxon>Arthropoda</taxon>
        <taxon>Hexapoda</taxon>
        <taxon>Insecta</taxon>
        <taxon>Pterygota</taxon>
        <taxon>Neoptera</taxon>
        <taxon>Endopterygota</taxon>
        <taxon>Hymenoptera</taxon>
        <taxon>Apocrita</taxon>
        <taxon>Aculeata</taxon>
        <taxon>Formicoidea</taxon>
        <taxon>Formicidae</taxon>
        <taxon>Myrmicinae</taxon>
        <taxon>Cardiocondyla</taxon>
    </lineage>
</organism>
<proteinExistence type="predicted"/>
<protein>
    <recommendedName>
        <fullName evidence="5">TNF family profile domain-containing protein</fullName>
    </recommendedName>
</protein>
<sequence length="391" mass="45448">MTKINLYPLMKHKMKNDAKLDNLFLDVNVKFPSKLYRNLFIILFIIVVVLSGTLAVTFKSVRELKVEMHFLKLMYQNNTQSSLRVESFDPSNQMEIGDDRRVGNVTLIMPNDRIISNQSTYTNNKIKGRVNNFLDVTKSRKLKALLFSVSKKQSIRRFSRLTQKKATADGDSSDDVLSTWNDSHATRLERATRDIKELSKTEETKEEQDEKDEKEQTEGKVSQFRKNERRYKKSRKSRRGHKRNHNQARPLVATFVGAKPDLLNAAFIGPWVKMENKKYKLYDFKKFHLVENNMAIEVGTSGLYMISVQIYYSGDMNHYSFLLVLNSEGSPRNQTLVSCATVSLKKEVSCYTNIITHLQKYDRLSVQQQETERFINLRDSKVQIMLLSSDR</sequence>
<dbReference type="InterPro" id="IPR008983">
    <property type="entry name" value="Tumour_necrosis_fac-like_dom"/>
</dbReference>
<evidence type="ECO:0000313" key="3">
    <source>
        <dbReference type="EMBL" id="KAL0101695.1"/>
    </source>
</evidence>
<feature type="compositionally biased region" description="Basic residues" evidence="1">
    <location>
        <begin position="227"/>
        <end position="246"/>
    </location>
</feature>
<evidence type="ECO:0000256" key="1">
    <source>
        <dbReference type="SAM" id="MobiDB-lite"/>
    </source>
</evidence>
<dbReference type="AlphaFoldDB" id="A0AAW2EFD6"/>
<keyword evidence="2" id="KW-0812">Transmembrane</keyword>
<dbReference type="Proteomes" id="UP001430953">
    <property type="component" value="Unassembled WGS sequence"/>
</dbReference>
<reference evidence="3 4" key="1">
    <citation type="submission" date="2023-03" db="EMBL/GenBank/DDBJ databases">
        <title>High recombination rates correlate with genetic variation in Cardiocondyla obscurior ants.</title>
        <authorList>
            <person name="Errbii M."/>
        </authorList>
    </citation>
    <scope>NUCLEOTIDE SEQUENCE [LARGE SCALE GENOMIC DNA]</scope>
    <source>
        <strain evidence="3">Alpha-2009</strain>
        <tissue evidence="3">Whole body</tissue>
    </source>
</reference>
<keyword evidence="4" id="KW-1185">Reference proteome</keyword>
<gene>
    <name evidence="3" type="ORF">PUN28_019099</name>
</gene>
<comment type="caution">
    <text evidence="3">The sequence shown here is derived from an EMBL/GenBank/DDBJ whole genome shotgun (WGS) entry which is preliminary data.</text>
</comment>
<dbReference type="EMBL" id="JADYXP020000024">
    <property type="protein sequence ID" value="KAL0101695.1"/>
    <property type="molecule type" value="Genomic_DNA"/>
</dbReference>
<accession>A0AAW2EFD6</accession>
<feature type="region of interest" description="Disordered" evidence="1">
    <location>
        <begin position="160"/>
        <end position="179"/>
    </location>
</feature>
<feature type="compositionally biased region" description="Basic and acidic residues" evidence="1">
    <location>
        <begin position="191"/>
        <end position="203"/>
    </location>
</feature>
<evidence type="ECO:0008006" key="5">
    <source>
        <dbReference type="Google" id="ProtNLM"/>
    </source>
</evidence>